<keyword evidence="7 8" id="KW-0472">Membrane</keyword>
<evidence type="ECO:0000256" key="7">
    <source>
        <dbReference type="ARBA" id="ARBA00023136"/>
    </source>
</evidence>
<keyword evidence="5 8" id="KW-0812">Transmembrane</keyword>
<dbReference type="InterPro" id="IPR000515">
    <property type="entry name" value="MetI-like"/>
</dbReference>
<dbReference type="PANTHER" id="PTHR30614:SF47">
    <property type="entry name" value="ABC TRANSPORTER PERMEASE"/>
    <property type="match status" value="1"/>
</dbReference>
<accession>A0ABU5IFT4</accession>
<evidence type="ECO:0000256" key="2">
    <source>
        <dbReference type="ARBA" id="ARBA00010072"/>
    </source>
</evidence>
<dbReference type="EMBL" id="JAXOJX010000024">
    <property type="protein sequence ID" value="MDZ5457975.1"/>
    <property type="molecule type" value="Genomic_DNA"/>
</dbReference>
<comment type="subcellular location">
    <subcellularLocation>
        <location evidence="1">Cell inner membrane</location>
        <topology evidence="1">Multi-pass membrane protein</topology>
    </subcellularLocation>
    <subcellularLocation>
        <location evidence="8">Cell membrane</location>
        <topology evidence="8">Multi-pass membrane protein</topology>
    </subcellularLocation>
</comment>
<dbReference type="SUPFAM" id="SSF161098">
    <property type="entry name" value="MetI-like"/>
    <property type="match status" value="1"/>
</dbReference>
<protein>
    <submittedName>
        <fullName evidence="10">Amino acid ABC transporter permease</fullName>
    </submittedName>
</protein>
<feature type="domain" description="ABC transmembrane type-1" evidence="9">
    <location>
        <begin position="14"/>
        <end position="211"/>
    </location>
</feature>
<keyword evidence="3 8" id="KW-0813">Transport</keyword>
<evidence type="ECO:0000256" key="3">
    <source>
        <dbReference type="ARBA" id="ARBA00022448"/>
    </source>
</evidence>
<evidence type="ECO:0000313" key="10">
    <source>
        <dbReference type="EMBL" id="MDZ5457975.1"/>
    </source>
</evidence>
<evidence type="ECO:0000256" key="6">
    <source>
        <dbReference type="ARBA" id="ARBA00022989"/>
    </source>
</evidence>
<keyword evidence="4" id="KW-1003">Cell membrane</keyword>
<dbReference type="InterPro" id="IPR035906">
    <property type="entry name" value="MetI-like_sf"/>
</dbReference>
<feature type="transmembrane region" description="Helical" evidence="8">
    <location>
        <begin position="50"/>
        <end position="72"/>
    </location>
</feature>
<name>A0ABU5IFT4_9BURK</name>
<dbReference type="Proteomes" id="UP001293718">
    <property type="component" value="Unassembled WGS sequence"/>
</dbReference>
<comment type="caution">
    <text evidence="10">The sequence shown here is derived from an EMBL/GenBank/DDBJ whole genome shotgun (WGS) entry which is preliminary data.</text>
</comment>
<evidence type="ECO:0000256" key="1">
    <source>
        <dbReference type="ARBA" id="ARBA00004429"/>
    </source>
</evidence>
<evidence type="ECO:0000256" key="5">
    <source>
        <dbReference type="ARBA" id="ARBA00022692"/>
    </source>
</evidence>
<proteinExistence type="inferred from homology"/>
<organism evidence="10 11">
    <name type="scientific">Azohydromonas lata</name>
    <dbReference type="NCBI Taxonomy" id="45677"/>
    <lineage>
        <taxon>Bacteria</taxon>
        <taxon>Pseudomonadati</taxon>
        <taxon>Pseudomonadota</taxon>
        <taxon>Betaproteobacteria</taxon>
        <taxon>Burkholderiales</taxon>
        <taxon>Sphaerotilaceae</taxon>
        <taxon>Azohydromonas</taxon>
    </lineage>
</organism>
<feature type="transmembrane region" description="Helical" evidence="8">
    <location>
        <begin position="92"/>
        <end position="108"/>
    </location>
</feature>
<dbReference type="InterPro" id="IPR010065">
    <property type="entry name" value="AA_ABC_transptr_permease_3TM"/>
</dbReference>
<comment type="similarity">
    <text evidence="2">Belongs to the binding-protein-dependent transport system permease family. HisMQ subfamily.</text>
</comment>
<evidence type="ECO:0000313" key="11">
    <source>
        <dbReference type="Proteomes" id="UP001293718"/>
    </source>
</evidence>
<reference evidence="10 11" key="1">
    <citation type="submission" date="2023-11" db="EMBL/GenBank/DDBJ databases">
        <title>Draft genome of Azohydromonas lata strain H1 (DSM1123), a polyhydroxyalkanoate producer.</title>
        <authorList>
            <person name="Traversa D."/>
            <person name="D'Addabbo P."/>
            <person name="Pazzani C."/>
            <person name="Manzari C."/>
            <person name="Chiara M."/>
            <person name="Scrascia M."/>
        </authorList>
    </citation>
    <scope>NUCLEOTIDE SEQUENCE [LARGE SCALE GENOMIC DNA]</scope>
    <source>
        <strain evidence="10 11">H1</strain>
    </source>
</reference>
<feature type="transmembrane region" description="Helical" evidence="8">
    <location>
        <begin position="20"/>
        <end position="38"/>
    </location>
</feature>
<keyword evidence="6 8" id="KW-1133">Transmembrane helix</keyword>
<keyword evidence="11" id="KW-1185">Reference proteome</keyword>
<dbReference type="Pfam" id="PF00528">
    <property type="entry name" value="BPD_transp_1"/>
    <property type="match status" value="1"/>
</dbReference>
<evidence type="ECO:0000256" key="4">
    <source>
        <dbReference type="ARBA" id="ARBA00022475"/>
    </source>
</evidence>
<dbReference type="Gene3D" id="1.10.3720.10">
    <property type="entry name" value="MetI-like"/>
    <property type="match status" value="1"/>
</dbReference>
<dbReference type="PANTHER" id="PTHR30614">
    <property type="entry name" value="MEMBRANE COMPONENT OF AMINO ACID ABC TRANSPORTER"/>
    <property type="match status" value="1"/>
</dbReference>
<dbReference type="NCBIfam" id="TIGR01726">
    <property type="entry name" value="HEQRo_perm_3TM"/>
    <property type="match status" value="1"/>
</dbReference>
<dbReference type="CDD" id="cd06261">
    <property type="entry name" value="TM_PBP2"/>
    <property type="match status" value="1"/>
</dbReference>
<evidence type="ECO:0000256" key="8">
    <source>
        <dbReference type="RuleBase" id="RU363032"/>
    </source>
</evidence>
<dbReference type="PROSITE" id="PS50928">
    <property type="entry name" value="ABC_TM1"/>
    <property type="match status" value="1"/>
</dbReference>
<feature type="transmembrane region" description="Helical" evidence="8">
    <location>
        <begin position="192"/>
        <end position="214"/>
    </location>
</feature>
<dbReference type="InterPro" id="IPR043429">
    <property type="entry name" value="ArtM/GltK/GlnP/TcyL/YhdX-like"/>
</dbReference>
<gene>
    <name evidence="10" type="ORF">SM757_15455</name>
</gene>
<sequence length="223" mass="23941">MLHGTYAGWLWQGLLTSLQLTLVALLCALPLAAVVAMMRMAPQRPLRAMAAGYVEGVRGVPLLAHLLFWYFGAPELLPESWKQALYEHDVEFAGAAVALTLYAAAYLAEDIRSGLRAVPVGQLDAARALGLGYVTAMRLVVLPQAVRTTLPPLLSQTLNLWKDSSVATVVGVGELMYQAARVESASFRSAKAFTFATLAYLTVSLALTALAALLQRRWTPGGA</sequence>
<evidence type="ECO:0000259" key="9">
    <source>
        <dbReference type="PROSITE" id="PS50928"/>
    </source>
</evidence>